<feature type="compositionally biased region" description="Low complexity" evidence="1">
    <location>
        <begin position="69"/>
        <end position="81"/>
    </location>
</feature>
<feature type="region of interest" description="Disordered" evidence="1">
    <location>
        <begin position="58"/>
        <end position="86"/>
    </location>
</feature>
<reference evidence="3" key="2">
    <citation type="submission" date="2021-09" db="EMBL/GenBank/DDBJ databases">
        <authorList>
            <person name="Jia N."/>
            <person name="Wang J."/>
            <person name="Shi W."/>
            <person name="Du L."/>
            <person name="Sun Y."/>
            <person name="Zhan W."/>
            <person name="Jiang J."/>
            <person name="Wang Q."/>
            <person name="Zhang B."/>
            <person name="Ji P."/>
            <person name="Sakyi L.B."/>
            <person name="Cui X."/>
            <person name="Yuan T."/>
            <person name="Jiang B."/>
            <person name="Yang W."/>
            <person name="Lam T.T.-Y."/>
            <person name="Chang Q."/>
            <person name="Ding S."/>
            <person name="Wang X."/>
            <person name="Zhu J."/>
            <person name="Ruan X."/>
            <person name="Zhao L."/>
            <person name="Wei J."/>
            <person name="Que T."/>
            <person name="Du C."/>
            <person name="Cheng J."/>
            <person name="Dai P."/>
            <person name="Han X."/>
            <person name="Huang E."/>
            <person name="Gao Y."/>
            <person name="Liu J."/>
            <person name="Shao H."/>
            <person name="Ye R."/>
            <person name="Li L."/>
            <person name="Wei W."/>
            <person name="Wang X."/>
            <person name="Wang C."/>
            <person name="Huo Q."/>
            <person name="Li W."/>
            <person name="Guo W."/>
            <person name="Chen H."/>
            <person name="Chen S."/>
            <person name="Zhou L."/>
            <person name="Zhou L."/>
            <person name="Ni X."/>
            <person name="Tian J."/>
            <person name="Zhou Y."/>
            <person name="Sheng Y."/>
            <person name="Liu T."/>
            <person name="Pan Y."/>
            <person name="Xia L."/>
            <person name="Li J."/>
            <person name="Zhao F."/>
            <person name="Cao W."/>
        </authorList>
    </citation>
    <scope>NUCLEOTIDE SEQUENCE</scope>
    <source>
        <strain evidence="3">Rmic-2018</strain>
        <tissue evidence="3">Larvae</tissue>
    </source>
</reference>
<evidence type="ECO:0000256" key="1">
    <source>
        <dbReference type="SAM" id="MobiDB-lite"/>
    </source>
</evidence>
<sequence length="318" mass="33678">MQPAILSAKASAAPTPRAQSRRGSLSPWEKSFFGILKSGKSRRRRRKRRSRSLRWVNIPDESTPFQPDAAAPAATARGTRPQQAAPAGLGTGVSLGPLMYTAAGVPAPPFPTAAVVVPPEQELQEPPPQGVNYNGRRYLLDREERVADVAAISPAVLSPAYGVAMVLADPSPYAPIEASPMQLGASEPTKSLEYGASGSSGSYTHGPVASKLSTALFATLVVGSLLCLLAFAIFVFSDKPQDRDVGSSDVSADLTDFPDLERPPTDSDVTPLLTAPPTSPADEQNNDNLPVERMALVDRPYYESRDGQPFNVSAAPIS</sequence>
<dbReference type="Proteomes" id="UP000821866">
    <property type="component" value="Chromosome 7"/>
</dbReference>
<feature type="transmembrane region" description="Helical" evidence="2">
    <location>
        <begin position="215"/>
        <end position="236"/>
    </location>
</feature>
<keyword evidence="2" id="KW-0812">Transmembrane</keyword>
<comment type="caution">
    <text evidence="3">The sequence shown here is derived from an EMBL/GenBank/DDBJ whole genome shotgun (WGS) entry which is preliminary data.</text>
</comment>
<keyword evidence="2" id="KW-0472">Membrane</keyword>
<evidence type="ECO:0008006" key="5">
    <source>
        <dbReference type="Google" id="ProtNLM"/>
    </source>
</evidence>
<proteinExistence type="predicted"/>
<evidence type="ECO:0000313" key="3">
    <source>
        <dbReference type="EMBL" id="KAH8022199.1"/>
    </source>
</evidence>
<dbReference type="AlphaFoldDB" id="A0A9J6DJA7"/>
<name>A0A9J6DJA7_RHIMP</name>
<feature type="region of interest" description="Disordered" evidence="1">
    <location>
        <begin position="241"/>
        <end position="318"/>
    </location>
</feature>
<feature type="region of interest" description="Disordered" evidence="1">
    <location>
        <begin position="1"/>
        <end position="25"/>
    </location>
</feature>
<keyword evidence="4" id="KW-1185">Reference proteome</keyword>
<protein>
    <recommendedName>
        <fullName evidence="5">Transmembrane protein</fullName>
    </recommendedName>
</protein>
<evidence type="ECO:0000256" key="2">
    <source>
        <dbReference type="SAM" id="Phobius"/>
    </source>
</evidence>
<keyword evidence="2" id="KW-1133">Transmembrane helix</keyword>
<dbReference type="EMBL" id="JABSTU010000009">
    <property type="protein sequence ID" value="KAH8022199.1"/>
    <property type="molecule type" value="Genomic_DNA"/>
</dbReference>
<gene>
    <name evidence="3" type="ORF">HPB51_023049</name>
</gene>
<accession>A0A9J6DJA7</accession>
<organism evidence="3 4">
    <name type="scientific">Rhipicephalus microplus</name>
    <name type="common">Cattle tick</name>
    <name type="synonym">Boophilus microplus</name>
    <dbReference type="NCBI Taxonomy" id="6941"/>
    <lineage>
        <taxon>Eukaryota</taxon>
        <taxon>Metazoa</taxon>
        <taxon>Ecdysozoa</taxon>
        <taxon>Arthropoda</taxon>
        <taxon>Chelicerata</taxon>
        <taxon>Arachnida</taxon>
        <taxon>Acari</taxon>
        <taxon>Parasitiformes</taxon>
        <taxon>Ixodida</taxon>
        <taxon>Ixodoidea</taxon>
        <taxon>Ixodidae</taxon>
        <taxon>Rhipicephalinae</taxon>
        <taxon>Rhipicephalus</taxon>
        <taxon>Boophilus</taxon>
    </lineage>
</organism>
<evidence type="ECO:0000313" key="4">
    <source>
        <dbReference type="Proteomes" id="UP000821866"/>
    </source>
</evidence>
<reference evidence="3" key="1">
    <citation type="journal article" date="2020" name="Cell">
        <title>Large-Scale Comparative Analyses of Tick Genomes Elucidate Their Genetic Diversity and Vector Capacities.</title>
        <authorList>
            <consortium name="Tick Genome and Microbiome Consortium (TIGMIC)"/>
            <person name="Jia N."/>
            <person name="Wang J."/>
            <person name="Shi W."/>
            <person name="Du L."/>
            <person name="Sun Y."/>
            <person name="Zhan W."/>
            <person name="Jiang J.F."/>
            <person name="Wang Q."/>
            <person name="Zhang B."/>
            <person name="Ji P."/>
            <person name="Bell-Sakyi L."/>
            <person name="Cui X.M."/>
            <person name="Yuan T.T."/>
            <person name="Jiang B.G."/>
            <person name="Yang W.F."/>
            <person name="Lam T.T."/>
            <person name="Chang Q.C."/>
            <person name="Ding S.J."/>
            <person name="Wang X.J."/>
            <person name="Zhu J.G."/>
            <person name="Ruan X.D."/>
            <person name="Zhao L."/>
            <person name="Wei J.T."/>
            <person name="Ye R.Z."/>
            <person name="Que T.C."/>
            <person name="Du C.H."/>
            <person name="Zhou Y.H."/>
            <person name="Cheng J.X."/>
            <person name="Dai P.F."/>
            <person name="Guo W.B."/>
            <person name="Han X.H."/>
            <person name="Huang E.J."/>
            <person name="Li L.F."/>
            <person name="Wei W."/>
            <person name="Gao Y.C."/>
            <person name="Liu J.Z."/>
            <person name="Shao H.Z."/>
            <person name="Wang X."/>
            <person name="Wang C.C."/>
            <person name="Yang T.C."/>
            <person name="Huo Q.B."/>
            <person name="Li W."/>
            <person name="Chen H.Y."/>
            <person name="Chen S.E."/>
            <person name="Zhou L.G."/>
            <person name="Ni X.B."/>
            <person name="Tian J.H."/>
            <person name="Sheng Y."/>
            <person name="Liu T."/>
            <person name="Pan Y.S."/>
            <person name="Xia L.Y."/>
            <person name="Li J."/>
            <person name="Zhao F."/>
            <person name="Cao W.C."/>
        </authorList>
    </citation>
    <scope>NUCLEOTIDE SEQUENCE</scope>
    <source>
        <strain evidence="3">Rmic-2018</strain>
    </source>
</reference>